<dbReference type="AlphaFoldDB" id="A0AAW2IZM6"/>
<evidence type="ECO:0000313" key="2">
    <source>
        <dbReference type="EMBL" id="KAL0287686.1"/>
    </source>
</evidence>
<accession>A0AAW2IZM6</accession>
<comment type="caution">
    <text evidence="2">The sequence shown here is derived from an EMBL/GenBank/DDBJ whole genome shotgun (WGS) entry which is preliminary data.</text>
</comment>
<organism evidence="2">
    <name type="scientific">Sesamum radiatum</name>
    <name type="common">Black benniseed</name>
    <dbReference type="NCBI Taxonomy" id="300843"/>
    <lineage>
        <taxon>Eukaryota</taxon>
        <taxon>Viridiplantae</taxon>
        <taxon>Streptophyta</taxon>
        <taxon>Embryophyta</taxon>
        <taxon>Tracheophyta</taxon>
        <taxon>Spermatophyta</taxon>
        <taxon>Magnoliopsida</taxon>
        <taxon>eudicotyledons</taxon>
        <taxon>Gunneridae</taxon>
        <taxon>Pentapetalae</taxon>
        <taxon>asterids</taxon>
        <taxon>lamiids</taxon>
        <taxon>Lamiales</taxon>
        <taxon>Pedaliaceae</taxon>
        <taxon>Sesamum</taxon>
    </lineage>
</organism>
<dbReference type="EMBL" id="JACGWJ010000852">
    <property type="protein sequence ID" value="KAL0287686.1"/>
    <property type="molecule type" value="Genomic_DNA"/>
</dbReference>
<name>A0AAW2IZM6_SESRA</name>
<reference evidence="2" key="1">
    <citation type="submission" date="2020-06" db="EMBL/GenBank/DDBJ databases">
        <authorList>
            <person name="Li T."/>
            <person name="Hu X."/>
            <person name="Zhang T."/>
            <person name="Song X."/>
            <person name="Zhang H."/>
            <person name="Dai N."/>
            <person name="Sheng W."/>
            <person name="Hou X."/>
            <person name="Wei L."/>
        </authorList>
    </citation>
    <scope>NUCLEOTIDE SEQUENCE</scope>
    <source>
        <strain evidence="2">G02</strain>
        <tissue evidence="2">Leaf</tissue>
    </source>
</reference>
<feature type="domain" description="ELMO" evidence="1">
    <location>
        <begin position="1"/>
        <end position="70"/>
    </location>
</feature>
<sequence length="70" mass="7494">MSGLYAVLETGIHSSSEPPFGSLNESVGQDWLEEEDLGFPESFYLGDLLEDSALDLNWKGSSGSLGLDAL</sequence>
<gene>
    <name evidence="2" type="ORF">Sradi_7118800</name>
</gene>
<proteinExistence type="predicted"/>
<protein>
    <recommendedName>
        <fullName evidence="1">ELMO domain-containing protein</fullName>
    </recommendedName>
</protein>
<dbReference type="PROSITE" id="PS51335">
    <property type="entry name" value="ELMO"/>
    <property type="match status" value="1"/>
</dbReference>
<dbReference type="InterPro" id="IPR006816">
    <property type="entry name" value="ELMO_dom"/>
</dbReference>
<reference evidence="2" key="2">
    <citation type="journal article" date="2024" name="Plant">
        <title>Genomic evolution and insights into agronomic trait innovations of Sesamum species.</title>
        <authorList>
            <person name="Miao H."/>
            <person name="Wang L."/>
            <person name="Qu L."/>
            <person name="Liu H."/>
            <person name="Sun Y."/>
            <person name="Le M."/>
            <person name="Wang Q."/>
            <person name="Wei S."/>
            <person name="Zheng Y."/>
            <person name="Lin W."/>
            <person name="Duan Y."/>
            <person name="Cao H."/>
            <person name="Xiong S."/>
            <person name="Wang X."/>
            <person name="Wei L."/>
            <person name="Li C."/>
            <person name="Ma Q."/>
            <person name="Ju M."/>
            <person name="Zhao R."/>
            <person name="Li G."/>
            <person name="Mu C."/>
            <person name="Tian Q."/>
            <person name="Mei H."/>
            <person name="Zhang T."/>
            <person name="Gao T."/>
            <person name="Zhang H."/>
        </authorList>
    </citation>
    <scope>NUCLEOTIDE SEQUENCE</scope>
    <source>
        <strain evidence="2">G02</strain>
    </source>
</reference>
<evidence type="ECO:0000259" key="1">
    <source>
        <dbReference type="PROSITE" id="PS51335"/>
    </source>
</evidence>